<proteinExistence type="predicted"/>
<gene>
    <name evidence="2" type="ORF">GDO78_009561</name>
</gene>
<feature type="region of interest" description="Disordered" evidence="1">
    <location>
        <begin position="1"/>
        <end position="30"/>
    </location>
</feature>
<evidence type="ECO:0000256" key="1">
    <source>
        <dbReference type="SAM" id="MobiDB-lite"/>
    </source>
</evidence>
<protein>
    <submittedName>
        <fullName evidence="2">Uncharacterized protein</fullName>
    </submittedName>
</protein>
<feature type="compositionally biased region" description="Polar residues" evidence="1">
    <location>
        <begin position="8"/>
        <end position="18"/>
    </location>
</feature>
<accession>A0A8J6F9U1</accession>
<organism evidence="2 3">
    <name type="scientific">Eleutherodactylus coqui</name>
    <name type="common">Puerto Rican coqui</name>
    <dbReference type="NCBI Taxonomy" id="57060"/>
    <lineage>
        <taxon>Eukaryota</taxon>
        <taxon>Metazoa</taxon>
        <taxon>Chordata</taxon>
        <taxon>Craniata</taxon>
        <taxon>Vertebrata</taxon>
        <taxon>Euteleostomi</taxon>
        <taxon>Amphibia</taxon>
        <taxon>Batrachia</taxon>
        <taxon>Anura</taxon>
        <taxon>Neobatrachia</taxon>
        <taxon>Hyloidea</taxon>
        <taxon>Eleutherodactylidae</taxon>
        <taxon>Eleutherodactylinae</taxon>
        <taxon>Eleutherodactylus</taxon>
        <taxon>Eleutherodactylus</taxon>
    </lineage>
</organism>
<keyword evidence="3" id="KW-1185">Reference proteome</keyword>
<sequence>MAEGHSEAQASMDPSLQSSERDRHSKKPTWKVRENLESLKQELSSDILKLWETLLSHVSNIQQSLSSLHVSPLEGALQQLRATYEHYNIKVQEIRRLSRRH</sequence>
<comment type="caution">
    <text evidence="2">The sequence shown here is derived from an EMBL/GenBank/DDBJ whole genome shotgun (WGS) entry which is preliminary data.</text>
</comment>
<evidence type="ECO:0000313" key="2">
    <source>
        <dbReference type="EMBL" id="KAG9483699.1"/>
    </source>
</evidence>
<dbReference type="Proteomes" id="UP000770717">
    <property type="component" value="Unassembled WGS sequence"/>
</dbReference>
<name>A0A8J6F9U1_ELECQ</name>
<dbReference type="EMBL" id="WNTK01000005">
    <property type="protein sequence ID" value="KAG9483699.1"/>
    <property type="molecule type" value="Genomic_DNA"/>
</dbReference>
<reference evidence="2" key="1">
    <citation type="thesis" date="2020" institute="ProQuest LLC" country="789 East Eisenhower Parkway, Ann Arbor, MI, USA">
        <title>Comparative Genomics and Chromosome Evolution.</title>
        <authorList>
            <person name="Mudd A.B."/>
        </authorList>
    </citation>
    <scope>NUCLEOTIDE SEQUENCE</scope>
    <source>
        <strain evidence="2">HN-11 Male</strain>
        <tissue evidence="2">Kidney and liver</tissue>
    </source>
</reference>
<dbReference type="AlphaFoldDB" id="A0A8J6F9U1"/>
<evidence type="ECO:0000313" key="3">
    <source>
        <dbReference type="Proteomes" id="UP000770717"/>
    </source>
</evidence>